<evidence type="ECO:0000313" key="1">
    <source>
        <dbReference type="EMBL" id="CAH1798351.1"/>
    </source>
</evidence>
<dbReference type="EMBL" id="CAIIXF020000011">
    <property type="protein sequence ID" value="CAH1798351.1"/>
    <property type="molecule type" value="Genomic_DNA"/>
</dbReference>
<sequence length="149" mass="17585">KSQPCTFTELCRIKYDEECVRFSIWNTDMSQMRSECQKVNFKNVTIEMFPMETPTWRSIANHSFAYIVTNEVERLALHRYDLPNGGTFDLEKGLTELTNDALKNIEFDALIELATNVCEFFKIDWSKIESDEMDGHFQLLNSDEHLWKR</sequence>
<gene>
    <name evidence="1" type="ORF">OFUS_LOCUS22503</name>
</gene>
<dbReference type="Proteomes" id="UP000749559">
    <property type="component" value="Unassembled WGS sequence"/>
</dbReference>
<dbReference type="AlphaFoldDB" id="A0A8J1XKJ1"/>
<reference evidence="1" key="1">
    <citation type="submission" date="2022-03" db="EMBL/GenBank/DDBJ databases">
        <authorList>
            <person name="Martin C."/>
        </authorList>
    </citation>
    <scope>NUCLEOTIDE SEQUENCE</scope>
</reference>
<comment type="caution">
    <text evidence="1">The sequence shown here is derived from an EMBL/GenBank/DDBJ whole genome shotgun (WGS) entry which is preliminary data.</text>
</comment>
<accession>A0A8J1XKJ1</accession>
<keyword evidence="2" id="KW-1185">Reference proteome</keyword>
<name>A0A8J1XKJ1_OWEFU</name>
<evidence type="ECO:0000313" key="2">
    <source>
        <dbReference type="Proteomes" id="UP000749559"/>
    </source>
</evidence>
<proteinExistence type="predicted"/>
<protein>
    <submittedName>
        <fullName evidence="1">Uncharacterized protein</fullName>
    </submittedName>
</protein>
<feature type="non-terminal residue" evidence="1">
    <location>
        <position position="149"/>
    </location>
</feature>
<organism evidence="1 2">
    <name type="scientific">Owenia fusiformis</name>
    <name type="common">Polychaete worm</name>
    <dbReference type="NCBI Taxonomy" id="6347"/>
    <lineage>
        <taxon>Eukaryota</taxon>
        <taxon>Metazoa</taxon>
        <taxon>Spiralia</taxon>
        <taxon>Lophotrochozoa</taxon>
        <taxon>Annelida</taxon>
        <taxon>Polychaeta</taxon>
        <taxon>Sedentaria</taxon>
        <taxon>Canalipalpata</taxon>
        <taxon>Sabellida</taxon>
        <taxon>Oweniida</taxon>
        <taxon>Oweniidae</taxon>
        <taxon>Owenia</taxon>
    </lineage>
</organism>
<feature type="non-terminal residue" evidence="1">
    <location>
        <position position="1"/>
    </location>
</feature>